<dbReference type="Pfam" id="PF19305">
    <property type="entry name" value="MmgE_PrpD_C"/>
    <property type="match status" value="1"/>
</dbReference>
<feature type="domain" description="MmgE/PrpD C-terminal" evidence="3">
    <location>
        <begin position="281"/>
        <end position="428"/>
    </location>
</feature>
<dbReference type="Gene3D" id="1.10.4100.10">
    <property type="entry name" value="2-methylcitrate dehydratase PrpD"/>
    <property type="match status" value="1"/>
</dbReference>
<dbReference type="AlphaFoldDB" id="A0A858ZWS1"/>
<dbReference type="RefSeq" id="WP_013520303.1">
    <property type="nucleotide sequence ID" value="NZ_CP051298.1"/>
</dbReference>
<comment type="similarity">
    <text evidence="1">Belongs to the PrpD family.</text>
</comment>
<dbReference type="InterPro" id="IPR045336">
    <property type="entry name" value="MmgE_PrpD_N"/>
</dbReference>
<feature type="domain" description="MmgE/PrpD N-terminal" evidence="2">
    <location>
        <begin position="12"/>
        <end position="256"/>
    </location>
</feature>
<dbReference type="InterPro" id="IPR036148">
    <property type="entry name" value="MmgE/PrpD_sf"/>
</dbReference>
<organism evidence="4 5">
    <name type="scientific">Alicycliphilus denitrificans</name>
    <dbReference type="NCBI Taxonomy" id="179636"/>
    <lineage>
        <taxon>Bacteria</taxon>
        <taxon>Pseudomonadati</taxon>
        <taxon>Pseudomonadota</taxon>
        <taxon>Betaproteobacteria</taxon>
        <taxon>Burkholderiales</taxon>
        <taxon>Comamonadaceae</taxon>
        <taxon>Alicycliphilus</taxon>
    </lineage>
</organism>
<dbReference type="Proteomes" id="UP000500755">
    <property type="component" value="Chromosome"/>
</dbReference>
<dbReference type="SUPFAM" id="SSF103378">
    <property type="entry name" value="2-methylcitrate dehydratase PrpD"/>
    <property type="match status" value="1"/>
</dbReference>
<accession>A0A858ZWS1</accession>
<dbReference type="InterPro" id="IPR042183">
    <property type="entry name" value="MmgE/PrpD_sf_1"/>
</dbReference>
<name>A0A858ZWS1_9BURK</name>
<gene>
    <name evidence="4" type="ORF">HF896_17870</name>
</gene>
<dbReference type="InterPro" id="IPR042188">
    <property type="entry name" value="MmgE/PrpD_sf_2"/>
</dbReference>
<dbReference type="EMBL" id="CP051298">
    <property type="protein sequence ID" value="QKD45365.1"/>
    <property type="molecule type" value="Genomic_DNA"/>
</dbReference>
<evidence type="ECO:0000313" key="4">
    <source>
        <dbReference type="EMBL" id="QKD45365.1"/>
    </source>
</evidence>
<dbReference type="PANTHER" id="PTHR16943">
    <property type="entry name" value="2-METHYLCITRATE DEHYDRATASE-RELATED"/>
    <property type="match status" value="1"/>
</dbReference>
<dbReference type="InterPro" id="IPR045337">
    <property type="entry name" value="MmgE_PrpD_C"/>
</dbReference>
<dbReference type="Gene3D" id="3.30.1330.120">
    <property type="entry name" value="2-methylcitrate dehydratase PrpD"/>
    <property type="match status" value="1"/>
</dbReference>
<dbReference type="PANTHER" id="PTHR16943:SF8">
    <property type="entry name" value="2-METHYLCITRATE DEHYDRATASE"/>
    <property type="match status" value="1"/>
</dbReference>
<evidence type="ECO:0000313" key="5">
    <source>
        <dbReference type="Proteomes" id="UP000500755"/>
    </source>
</evidence>
<evidence type="ECO:0000256" key="1">
    <source>
        <dbReference type="ARBA" id="ARBA00006174"/>
    </source>
</evidence>
<reference evidence="4 5" key="1">
    <citation type="submission" date="2020-05" db="EMBL/GenBank/DDBJ databases">
        <title>Complete genome sequence of Alicycliphilus denitrificans DP3.</title>
        <authorList>
            <person name="Chen X."/>
        </authorList>
    </citation>
    <scope>NUCLEOTIDE SEQUENCE [LARGE SCALE GENOMIC DNA]</scope>
    <source>
        <strain evidence="4 5">DP3</strain>
    </source>
</reference>
<dbReference type="GO" id="GO:0016829">
    <property type="term" value="F:lyase activity"/>
    <property type="evidence" value="ECO:0007669"/>
    <property type="project" value="InterPro"/>
</dbReference>
<dbReference type="Pfam" id="PF03972">
    <property type="entry name" value="MmgE_PrpD_N"/>
    <property type="match status" value="1"/>
</dbReference>
<evidence type="ECO:0000259" key="3">
    <source>
        <dbReference type="Pfam" id="PF19305"/>
    </source>
</evidence>
<dbReference type="InterPro" id="IPR005656">
    <property type="entry name" value="MmgE_PrpD"/>
</dbReference>
<proteinExistence type="inferred from homology"/>
<sequence length="477" mass="50673">MPSASNAPSVAQRIARFATTFDASTLEPAHRDICARTLADTYAVAFAGQGEPAVHAALRYLHGGGLLHDDGGPGRARLWGRGAWAAAETAAWFNGVAGHVLDYDDVNVAQRGHPSVVLWPALLALAQARGLDGERLHASYVVGLEVLVKLSRAFAPEHYAAGWHSTASIGVLGATAACAYLLRLDAGQIAHALGLAVAQAAGSRENVGTQAKCFQAGQAGGAAVRAALLAAAGFEAGAHAIDGPHGYLRTYADGASADAWLARLGEAPLEIERSGLDIKQYPMCYATHRAIDAMLDLRAAHDLRLQDIARVDVLGSPGAFVPLVHPRPANGLQGKFSLPYAMAAAAEDGAVRLASFTDTAVRRPQIQRFFDRVHWQEETGDIGARMAEVRLLLRDGRRLAQRVELLRGSAQRPLDEPQFVAKLDDCLHWGGAQPDGQAGLRLLRHCEALPGMRAQAWAQALDALHPVQESHQGETNP</sequence>
<protein>
    <submittedName>
        <fullName evidence="4">MmgE/PrpD family protein</fullName>
    </submittedName>
</protein>
<evidence type="ECO:0000259" key="2">
    <source>
        <dbReference type="Pfam" id="PF03972"/>
    </source>
</evidence>